<evidence type="ECO:0000256" key="10">
    <source>
        <dbReference type="ARBA" id="ARBA00037859"/>
    </source>
</evidence>
<dbReference type="InParanoid" id="T0PVX2"/>
<evidence type="ECO:0000256" key="15">
    <source>
        <dbReference type="SAM" id="MobiDB-lite"/>
    </source>
</evidence>
<gene>
    <name evidence="17" type="ORF">SDRG_12668</name>
</gene>
<evidence type="ECO:0000259" key="16">
    <source>
        <dbReference type="PROSITE" id="PS50237"/>
    </source>
</evidence>
<dbReference type="PROSITE" id="PS50237">
    <property type="entry name" value="HECT"/>
    <property type="match status" value="1"/>
</dbReference>
<evidence type="ECO:0000256" key="8">
    <source>
        <dbReference type="ARBA" id="ARBA00023034"/>
    </source>
</evidence>
<dbReference type="GeneID" id="19953395"/>
<sequence length="1059" mass="116637">MDAPRDNAGSHRKPRRGRRGKPPAAPAPTRPDLHAGQDDATTVASTQLTSAVRRRDISVIAAILTVDPELANSRDESGRTALTTLCANAGAYDVCNIADVLLSRGALINCNDGRQDGPLHLASCGTNAALLTKLLEAAKAQEAPTPHYGDLLLAALFALAEASPLQKMTRPTKKKTNECQLDAKGPMEALVDLEAKHWPVIQVLVEASERDTRVPPDALWATLATHQTTALHVACRELLPTVVSLLLSHSFLPSVLDARNVSAVHALEDTLLKVQSALAPTKKKPSGLDALPTHVDTQLGMRTVGVLGAFGEKVGYDKLFQHAGPYAVHSRWAKNFLVAAKGIEYLYAKLATEVTPRAMLPFLSHVGGLHRLTKQPASPFATWAWRQALQDQRHLFKKASLYGHLLAQLLHTDTSASVLHTWTFVLQDMVAASTLSRFLKDLTAVILQSAMTLIFQLQTEAYELDETELMRLVLARFEMLLVLGSANPELATLLKPLDVLQQLLTHVLLAVRHVQDYPERFLGALYLVQLQQQVRATDASTLREMAATHGRKANRPGSFLKRMAESLPLPALFLSWLTPFRRPLNVLLMSEAALLRQYVHREAWHLVDLETKVAYFGADASARGTDLRIHVNRQTPQGLVTEFIVQQVLSTPVRHLWGDMTVEFTHEPGAGVGPLREFFELVRRAFLDPQVDLSPDGRVEASATQHIGSAWLRLARRDASSDAAPRSLPTPLTAWFPLVAYMGSSSLLRIAPRPKRTLSPPKDVGNHVLQVAFASIEAMAKGSDVYKLYRCLGRLFGLAVRHGIVLGARFPLVFWQVLMEAPTVQWTDLVSDDPALRRSLEATLAHDFATPWDLTFEMCDHVEYNGAMLTAQVELQPRGFETPVTNDNKEAYVLALAMHHFCSNRDALDAVRVGLYDVVPKREIALLRPDELQRVLAGDQALDMAALQAHVTYGRHGSAEHPTIRHFWAVVDGMAEPTQRELLVFWSGSSLPPLFGFAHADEVVWSIDVVAVPDGKTPPLPQAHTCDRKIVLPAYATQDELATKLALALEFGTFGYDRI</sequence>
<proteinExistence type="predicted"/>
<evidence type="ECO:0000256" key="6">
    <source>
        <dbReference type="ARBA" id="ARBA00022786"/>
    </source>
</evidence>
<dbReference type="EC" id="2.3.2.26" evidence="4"/>
<feature type="domain" description="HECT" evidence="16">
    <location>
        <begin position="726"/>
        <end position="1059"/>
    </location>
</feature>
<reference evidence="17 18" key="1">
    <citation type="submission" date="2012-04" db="EMBL/GenBank/DDBJ databases">
        <title>The Genome Sequence of Saprolegnia declina VS20.</title>
        <authorList>
            <consortium name="The Broad Institute Genome Sequencing Platform"/>
            <person name="Russ C."/>
            <person name="Nusbaum C."/>
            <person name="Tyler B."/>
            <person name="van West P."/>
            <person name="Dieguez-Uribeondo J."/>
            <person name="de Bruijn I."/>
            <person name="Tripathy S."/>
            <person name="Jiang R."/>
            <person name="Young S.K."/>
            <person name="Zeng Q."/>
            <person name="Gargeya S."/>
            <person name="Fitzgerald M."/>
            <person name="Haas B."/>
            <person name="Abouelleil A."/>
            <person name="Alvarado L."/>
            <person name="Arachchi H.M."/>
            <person name="Berlin A."/>
            <person name="Chapman S.B."/>
            <person name="Goldberg J."/>
            <person name="Griggs A."/>
            <person name="Gujja S."/>
            <person name="Hansen M."/>
            <person name="Howarth C."/>
            <person name="Imamovic A."/>
            <person name="Larimer J."/>
            <person name="McCowen C."/>
            <person name="Montmayeur A."/>
            <person name="Murphy C."/>
            <person name="Neiman D."/>
            <person name="Pearson M."/>
            <person name="Priest M."/>
            <person name="Roberts A."/>
            <person name="Saif S."/>
            <person name="Shea T."/>
            <person name="Sisk P."/>
            <person name="Sykes S."/>
            <person name="Wortman J."/>
            <person name="Nusbaum C."/>
            <person name="Birren B."/>
        </authorList>
    </citation>
    <scope>NUCLEOTIDE SEQUENCE [LARGE SCALE GENOMIC DNA]</scope>
    <source>
        <strain evidence="17 18">VS20</strain>
    </source>
</reference>
<organism evidence="17 18">
    <name type="scientific">Saprolegnia diclina (strain VS20)</name>
    <dbReference type="NCBI Taxonomy" id="1156394"/>
    <lineage>
        <taxon>Eukaryota</taxon>
        <taxon>Sar</taxon>
        <taxon>Stramenopiles</taxon>
        <taxon>Oomycota</taxon>
        <taxon>Saprolegniomycetes</taxon>
        <taxon>Saprolegniales</taxon>
        <taxon>Saprolegniaceae</taxon>
        <taxon>Saprolegnia</taxon>
    </lineage>
</organism>
<dbReference type="OrthoDB" id="5981550at2759"/>
<dbReference type="SUPFAM" id="SSF56204">
    <property type="entry name" value="Hect, E3 ligase catalytic domain"/>
    <property type="match status" value="1"/>
</dbReference>
<feature type="compositionally biased region" description="Basic residues" evidence="15">
    <location>
        <begin position="10"/>
        <end position="21"/>
    </location>
</feature>
<dbReference type="EMBL" id="JH767182">
    <property type="protein sequence ID" value="EQC29664.1"/>
    <property type="molecule type" value="Genomic_DNA"/>
</dbReference>
<dbReference type="STRING" id="1156394.T0PVX2"/>
<keyword evidence="18" id="KW-1185">Reference proteome</keyword>
<evidence type="ECO:0000256" key="14">
    <source>
        <dbReference type="PROSITE-ProRule" id="PRU00104"/>
    </source>
</evidence>
<evidence type="ECO:0000256" key="2">
    <source>
        <dbReference type="ARBA" id="ARBA00004240"/>
    </source>
</evidence>
<dbReference type="VEuPathDB" id="FungiDB:SDRG_12668"/>
<dbReference type="Gene3D" id="3.30.2160.10">
    <property type="entry name" value="Hect, E3 ligase catalytic domain"/>
    <property type="match status" value="1"/>
</dbReference>
<evidence type="ECO:0000256" key="4">
    <source>
        <dbReference type="ARBA" id="ARBA00012485"/>
    </source>
</evidence>
<evidence type="ECO:0000256" key="11">
    <source>
        <dbReference type="ARBA" id="ARBA00040370"/>
    </source>
</evidence>
<comment type="catalytic activity">
    <reaction evidence="1">
        <text>S-ubiquitinyl-[E2 ubiquitin-conjugating enzyme]-L-cysteine + [acceptor protein]-L-lysine = [E2 ubiquitin-conjugating enzyme]-L-cysteine + N(6)-ubiquitinyl-[acceptor protein]-L-lysine.</text>
        <dbReference type="EC" id="2.3.2.26"/>
    </reaction>
</comment>
<evidence type="ECO:0000256" key="3">
    <source>
        <dbReference type="ARBA" id="ARBA00004906"/>
    </source>
</evidence>
<dbReference type="PANTHER" id="PTHR11254:SF444">
    <property type="entry name" value="HECT DOMAIN CONTAINING UBIQUITIN LIGASE"/>
    <property type="match status" value="1"/>
</dbReference>
<dbReference type="Gene3D" id="1.25.40.20">
    <property type="entry name" value="Ankyrin repeat-containing domain"/>
    <property type="match status" value="1"/>
</dbReference>
<dbReference type="SMART" id="SM00119">
    <property type="entry name" value="HECTc"/>
    <property type="match status" value="1"/>
</dbReference>
<dbReference type="OMA" id="VEFTHEP"/>
<keyword evidence="7" id="KW-0256">Endoplasmic reticulum</keyword>
<dbReference type="eggNOG" id="KOG0940">
    <property type="taxonomic scope" value="Eukaryota"/>
</dbReference>
<keyword evidence="6 14" id="KW-0833">Ubl conjugation pathway</keyword>
<evidence type="ECO:0000313" key="17">
    <source>
        <dbReference type="EMBL" id="EQC29664.1"/>
    </source>
</evidence>
<feature type="region of interest" description="Disordered" evidence="15">
    <location>
        <begin position="1"/>
        <end position="40"/>
    </location>
</feature>
<dbReference type="InterPro" id="IPR000569">
    <property type="entry name" value="HECT_dom"/>
</dbReference>
<protein>
    <recommendedName>
        <fullName evidence="11">E3 ubiquitin-protein ligase HACE1</fullName>
        <ecNumber evidence="4">2.3.2.26</ecNumber>
    </recommendedName>
    <alternativeName>
        <fullName evidence="13">HECT domain and ankyrin repeat-containing E3 ubiquitin-protein ligase 1</fullName>
    </alternativeName>
    <alternativeName>
        <fullName evidence="12">HECT-type E3 ubiquitin transferase HACE1</fullName>
    </alternativeName>
</protein>
<dbReference type="Gene3D" id="3.90.1750.10">
    <property type="entry name" value="Hect, E3 ligase catalytic domains"/>
    <property type="match status" value="1"/>
</dbReference>
<dbReference type="PANTHER" id="PTHR11254">
    <property type="entry name" value="HECT DOMAIN UBIQUITIN-PROTEIN LIGASE"/>
    <property type="match status" value="1"/>
</dbReference>
<dbReference type="AlphaFoldDB" id="T0PVX2"/>
<keyword evidence="8" id="KW-0333">Golgi apparatus</keyword>
<accession>T0PVX2</accession>
<evidence type="ECO:0000256" key="5">
    <source>
        <dbReference type="ARBA" id="ARBA00022679"/>
    </source>
</evidence>
<evidence type="ECO:0000256" key="12">
    <source>
        <dbReference type="ARBA" id="ARBA00041409"/>
    </source>
</evidence>
<evidence type="ECO:0000313" key="18">
    <source>
        <dbReference type="Proteomes" id="UP000030762"/>
    </source>
</evidence>
<dbReference type="RefSeq" id="XP_008616968.1">
    <property type="nucleotide sequence ID" value="XM_008618746.1"/>
</dbReference>
<comment type="subcellular location">
    <subcellularLocation>
        <location evidence="2">Endoplasmic reticulum</location>
    </subcellularLocation>
    <subcellularLocation>
        <location evidence="10">Golgi apparatus</location>
        <location evidence="10">Golgi stack membrane</location>
    </subcellularLocation>
</comment>
<name>T0PVX2_SAPDV</name>
<dbReference type="GO" id="GO:0032580">
    <property type="term" value="C:Golgi cisterna membrane"/>
    <property type="evidence" value="ECO:0007669"/>
    <property type="project" value="UniProtKB-SubCell"/>
</dbReference>
<evidence type="ECO:0000256" key="9">
    <source>
        <dbReference type="ARBA" id="ARBA00023306"/>
    </source>
</evidence>
<dbReference type="InterPro" id="IPR036770">
    <property type="entry name" value="Ankyrin_rpt-contain_sf"/>
</dbReference>
<dbReference type="InterPro" id="IPR050409">
    <property type="entry name" value="E3_ubiq-protein_ligase"/>
</dbReference>
<dbReference type="GO" id="GO:0005783">
    <property type="term" value="C:endoplasmic reticulum"/>
    <property type="evidence" value="ECO:0007669"/>
    <property type="project" value="UniProtKB-SubCell"/>
</dbReference>
<dbReference type="SUPFAM" id="SSF48403">
    <property type="entry name" value="Ankyrin repeat"/>
    <property type="match status" value="1"/>
</dbReference>
<evidence type="ECO:0000256" key="7">
    <source>
        <dbReference type="ARBA" id="ARBA00022824"/>
    </source>
</evidence>
<evidence type="ECO:0000256" key="13">
    <source>
        <dbReference type="ARBA" id="ARBA00042378"/>
    </source>
</evidence>
<dbReference type="Pfam" id="PF00632">
    <property type="entry name" value="HECT"/>
    <property type="match status" value="1"/>
</dbReference>
<evidence type="ECO:0000256" key="1">
    <source>
        <dbReference type="ARBA" id="ARBA00000885"/>
    </source>
</evidence>
<dbReference type="GO" id="GO:0016567">
    <property type="term" value="P:protein ubiquitination"/>
    <property type="evidence" value="ECO:0007669"/>
    <property type="project" value="TreeGrafter"/>
</dbReference>
<dbReference type="GO" id="GO:0006511">
    <property type="term" value="P:ubiquitin-dependent protein catabolic process"/>
    <property type="evidence" value="ECO:0007669"/>
    <property type="project" value="TreeGrafter"/>
</dbReference>
<dbReference type="InterPro" id="IPR035983">
    <property type="entry name" value="Hect_E3_ubiquitin_ligase"/>
</dbReference>
<dbReference type="SMART" id="SM00248">
    <property type="entry name" value="ANK"/>
    <property type="match status" value="4"/>
</dbReference>
<keyword evidence="5" id="KW-0808">Transferase</keyword>
<feature type="active site" description="Glycyl thioester intermediate" evidence="14">
    <location>
        <position position="1026"/>
    </location>
</feature>
<dbReference type="Gene3D" id="3.30.2410.10">
    <property type="entry name" value="Hect, E3 ligase catalytic domain"/>
    <property type="match status" value="1"/>
</dbReference>
<dbReference type="InterPro" id="IPR002110">
    <property type="entry name" value="Ankyrin_rpt"/>
</dbReference>
<comment type="pathway">
    <text evidence="3">Protein modification; protein ubiquitination.</text>
</comment>
<keyword evidence="9" id="KW-0131">Cell cycle</keyword>
<dbReference type="GO" id="GO:0061630">
    <property type="term" value="F:ubiquitin protein ligase activity"/>
    <property type="evidence" value="ECO:0007669"/>
    <property type="project" value="UniProtKB-EC"/>
</dbReference>
<dbReference type="Proteomes" id="UP000030762">
    <property type="component" value="Unassembled WGS sequence"/>
</dbReference>